<accession>A0ABM1SW62</accession>
<dbReference type="RefSeq" id="XP_022247868.1">
    <property type="nucleotide sequence ID" value="XM_022392160.1"/>
</dbReference>
<dbReference type="Gene3D" id="3.90.70.10">
    <property type="entry name" value="Cysteine proteinases"/>
    <property type="match status" value="1"/>
</dbReference>
<keyword evidence="2" id="KW-1185">Reference proteome</keyword>
<feature type="coiled-coil region" evidence="1">
    <location>
        <begin position="109"/>
        <end position="136"/>
    </location>
</feature>
<dbReference type="Pfam" id="PF09778">
    <property type="entry name" value="Guanylate_cyc_2"/>
    <property type="match status" value="1"/>
</dbReference>
<dbReference type="GeneID" id="106464442"/>
<sequence length="240" mass="27883">MANNIIEGLQKVAKEMDNECSDVVEVALPHIKQRFSWDCGISALLMVLGEDNRYFLRNNLREISLKEGFGRSTWSIDLAYLLRRFQVDHLYCTITFGVHPEFKNEEFYKQTLTSDVQRVNEKFEQAYENYVQVQQRSVDIKEILDHLRNGFPAIVLVNANELACDVCASSKCWREWLTCCQLLPSYQGHYIVVCGFQQRGSRILYRNPANSNRVCSTSFEAFNKARKSFGTDEDIIFVYQ</sequence>
<keyword evidence="1" id="KW-0175">Coiled coil</keyword>
<reference evidence="3" key="1">
    <citation type="submission" date="2025-08" db="UniProtKB">
        <authorList>
            <consortium name="RefSeq"/>
        </authorList>
    </citation>
    <scope>IDENTIFICATION</scope>
    <source>
        <tissue evidence="3">Muscle</tissue>
    </source>
</reference>
<evidence type="ECO:0000313" key="2">
    <source>
        <dbReference type="Proteomes" id="UP000694941"/>
    </source>
</evidence>
<evidence type="ECO:0000256" key="1">
    <source>
        <dbReference type="SAM" id="Coils"/>
    </source>
</evidence>
<organism evidence="2 3">
    <name type="scientific">Limulus polyphemus</name>
    <name type="common">Atlantic horseshoe crab</name>
    <dbReference type="NCBI Taxonomy" id="6850"/>
    <lineage>
        <taxon>Eukaryota</taxon>
        <taxon>Metazoa</taxon>
        <taxon>Ecdysozoa</taxon>
        <taxon>Arthropoda</taxon>
        <taxon>Chelicerata</taxon>
        <taxon>Merostomata</taxon>
        <taxon>Xiphosura</taxon>
        <taxon>Limulidae</taxon>
        <taxon>Limulus</taxon>
    </lineage>
</organism>
<dbReference type="PANTHER" id="PTHR31400:SF1">
    <property type="entry name" value="PROTEIN GUCD1"/>
    <property type="match status" value="1"/>
</dbReference>
<dbReference type="PANTHER" id="PTHR31400">
    <property type="entry name" value="GUANYLYL CYCLASE DOMAIN CONTAINING PROTEIN 1 GUCD1"/>
    <property type="match status" value="1"/>
</dbReference>
<evidence type="ECO:0000313" key="3">
    <source>
        <dbReference type="RefSeq" id="XP_022247868.1"/>
    </source>
</evidence>
<gene>
    <name evidence="3" type="primary">LOC106464442</name>
</gene>
<proteinExistence type="predicted"/>
<protein>
    <submittedName>
        <fullName evidence="3">Protein GUCD1-like isoform X1</fullName>
    </submittedName>
</protein>
<dbReference type="Proteomes" id="UP000694941">
    <property type="component" value="Unplaced"/>
</dbReference>
<name>A0ABM1SW62_LIMPO</name>
<dbReference type="InterPro" id="IPR018616">
    <property type="entry name" value="GUCD1"/>
</dbReference>